<evidence type="ECO:0000256" key="1">
    <source>
        <dbReference type="ARBA" id="ARBA00000677"/>
    </source>
</evidence>
<evidence type="ECO:0000313" key="11">
    <source>
        <dbReference type="EMBL" id="MBO8407219.1"/>
    </source>
</evidence>
<keyword evidence="5 8" id="KW-0645">Protease</keyword>
<dbReference type="Proteomes" id="UP000721442">
    <property type="component" value="Unassembled WGS sequence"/>
</dbReference>
<evidence type="ECO:0000256" key="5">
    <source>
        <dbReference type="ARBA" id="ARBA00022670"/>
    </source>
</evidence>
<evidence type="ECO:0000313" key="12">
    <source>
        <dbReference type="Proteomes" id="UP000721442"/>
    </source>
</evidence>
<feature type="transmembrane region" description="Helical" evidence="8">
    <location>
        <begin position="12"/>
        <end position="34"/>
    </location>
</feature>
<dbReference type="InterPro" id="IPR019758">
    <property type="entry name" value="Pept_S26A_signal_pept_1_CS"/>
</dbReference>
<reference evidence="11" key="2">
    <citation type="journal article" date="2021" name="PeerJ">
        <title>Extensive microbial diversity within the chicken gut microbiome revealed by metagenomics and culture.</title>
        <authorList>
            <person name="Gilroy R."/>
            <person name="Ravi A."/>
            <person name="Getino M."/>
            <person name="Pursley I."/>
            <person name="Horton D.L."/>
            <person name="Alikhan N.F."/>
            <person name="Baker D."/>
            <person name="Gharbi K."/>
            <person name="Hall N."/>
            <person name="Watson M."/>
            <person name="Adriaenssens E.M."/>
            <person name="Foster-Nyarko E."/>
            <person name="Jarju S."/>
            <person name="Secka A."/>
            <person name="Antonio M."/>
            <person name="Oren A."/>
            <person name="Chaudhuri R.R."/>
            <person name="La Ragione R."/>
            <person name="Hildebrand F."/>
            <person name="Pallen M.J."/>
        </authorList>
    </citation>
    <scope>NUCLEOTIDE SEQUENCE</scope>
    <source>
        <strain evidence="11">B1-16210</strain>
    </source>
</reference>
<dbReference type="SUPFAM" id="SSF51306">
    <property type="entry name" value="LexA/Signal peptidase"/>
    <property type="match status" value="2"/>
</dbReference>
<evidence type="ECO:0000256" key="3">
    <source>
        <dbReference type="ARBA" id="ARBA00013208"/>
    </source>
</evidence>
<evidence type="ECO:0000256" key="4">
    <source>
        <dbReference type="ARBA" id="ARBA00019232"/>
    </source>
</evidence>
<evidence type="ECO:0000256" key="9">
    <source>
        <dbReference type="RuleBase" id="RU362042"/>
    </source>
</evidence>
<dbReference type="InterPro" id="IPR000223">
    <property type="entry name" value="Pept_S26A_signal_pept_1"/>
</dbReference>
<dbReference type="GO" id="GO:0009003">
    <property type="term" value="F:signal peptidase activity"/>
    <property type="evidence" value="ECO:0007669"/>
    <property type="project" value="UniProtKB-EC"/>
</dbReference>
<keyword evidence="6 8" id="KW-0378">Hydrolase</keyword>
<dbReference type="InterPro" id="IPR019757">
    <property type="entry name" value="Pept_S26A_signal_pept_1_Lys-AS"/>
</dbReference>
<keyword evidence="8" id="KW-1133">Transmembrane helix</keyword>
<dbReference type="PANTHER" id="PTHR43390:SF1">
    <property type="entry name" value="CHLOROPLAST PROCESSING PEPTIDASE"/>
    <property type="match status" value="1"/>
</dbReference>
<comment type="subcellular location">
    <subcellularLocation>
        <location evidence="9">Membrane</location>
        <topology evidence="9">Single-pass type II membrane protein</topology>
    </subcellularLocation>
</comment>
<dbReference type="EMBL" id="JADINE010000028">
    <property type="protein sequence ID" value="MBO8407219.1"/>
    <property type="molecule type" value="Genomic_DNA"/>
</dbReference>
<dbReference type="NCBIfam" id="TIGR02227">
    <property type="entry name" value="sigpep_I_bact"/>
    <property type="match status" value="1"/>
</dbReference>
<dbReference type="InterPro" id="IPR036286">
    <property type="entry name" value="LexA/Signal_pep-like_sf"/>
</dbReference>
<dbReference type="CDD" id="cd06530">
    <property type="entry name" value="S26_SPase_I"/>
    <property type="match status" value="1"/>
</dbReference>
<dbReference type="EC" id="3.4.21.89" evidence="3 8"/>
<evidence type="ECO:0000259" key="10">
    <source>
        <dbReference type="Pfam" id="PF10502"/>
    </source>
</evidence>
<evidence type="ECO:0000256" key="7">
    <source>
        <dbReference type="PIRSR" id="PIRSR600223-1"/>
    </source>
</evidence>
<dbReference type="InterPro" id="IPR019756">
    <property type="entry name" value="Pept_S26A_signal_pept_1_Ser-AS"/>
</dbReference>
<dbReference type="GO" id="GO:0016020">
    <property type="term" value="C:membrane"/>
    <property type="evidence" value="ECO:0007669"/>
    <property type="project" value="UniProtKB-SubCell"/>
</dbReference>
<dbReference type="PROSITE" id="PS00501">
    <property type="entry name" value="SPASE_I_1"/>
    <property type="match status" value="1"/>
</dbReference>
<evidence type="ECO:0000256" key="2">
    <source>
        <dbReference type="ARBA" id="ARBA00009370"/>
    </source>
</evidence>
<dbReference type="PROSITE" id="PS00760">
    <property type="entry name" value="SPASE_I_2"/>
    <property type="match status" value="1"/>
</dbReference>
<dbReference type="PROSITE" id="PS00761">
    <property type="entry name" value="SPASE_I_3"/>
    <property type="match status" value="1"/>
</dbReference>
<name>A0A940DFL1_9PROT</name>
<dbReference type="Pfam" id="PF10502">
    <property type="entry name" value="Peptidase_S26"/>
    <property type="match status" value="2"/>
</dbReference>
<feature type="domain" description="Peptidase S26" evidence="10">
    <location>
        <begin position="14"/>
        <end position="132"/>
    </location>
</feature>
<protein>
    <recommendedName>
        <fullName evidence="4 8">Signal peptidase I</fullName>
        <ecNumber evidence="3 8">3.4.21.89</ecNumber>
    </recommendedName>
</protein>
<dbReference type="Gene3D" id="2.10.109.10">
    <property type="entry name" value="Umud Fragment, subunit A"/>
    <property type="match status" value="1"/>
</dbReference>
<evidence type="ECO:0000256" key="6">
    <source>
        <dbReference type="ARBA" id="ARBA00022801"/>
    </source>
</evidence>
<comment type="caution">
    <text evidence="11">The sequence shown here is derived from an EMBL/GenBank/DDBJ whole genome shotgun (WGS) entry which is preliminary data.</text>
</comment>
<keyword evidence="8" id="KW-0812">Transmembrane</keyword>
<proteinExistence type="inferred from homology"/>
<organism evidence="11 12">
    <name type="scientific">Candidatus Enterousia excrementavium</name>
    <dbReference type="NCBI Taxonomy" id="2840789"/>
    <lineage>
        <taxon>Bacteria</taxon>
        <taxon>Pseudomonadati</taxon>
        <taxon>Pseudomonadota</taxon>
        <taxon>Alphaproteobacteria</taxon>
        <taxon>Candidatus Enterousia</taxon>
    </lineage>
</organism>
<dbReference type="GO" id="GO:0004252">
    <property type="term" value="F:serine-type endopeptidase activity"/>
    <property type="evidence" value="ECO:0007669"/>
    <property type="project" value="InterPro"/>
</dbReference>
<feature type="domain" description="Peptidase S26" evidence="10">
    <location>
        <begin position="158"/>
        <end position="291"/>
    </location>
</feature>
<dbReference type="AlphaFoldDB" id="A0A940DFL1"/>
<dbReference type="PRINTS" id="PR00727">
    <property type="entry name" value="LEADERPTASE"/>
</dbReference>
<comment type="catalytic activity">
    <reaction evidence="1 8">
        <text>Cleavage of hydrophobic, N-terminal signal or leader sequences from secreted and periplasmic proteins.</text>
        <dbReference type="EC" id="3.4.21.89"/>
    </reaction>
</comment>
<accession>A0A940DFL1</accession>
<reference evidence="11" key="1">
    <citation type="submission" date="2020-10" db="EMBL/GenBank/DDBJ databases">
        <authorList>
            <person name="Gilroy R."/>
        </authorList>
    </citation>
    <scope>NUCLEOTIDE SEQUENCE</scope>
    <source>
        <strain evidence="11">B1-16210</strain>
    </source>
</reference>
<dbReference type="InterPro" id="IPR019533">
    <property type="entry name" value="Peptidase_S26"/>
</dbReference>
<dbReference type="GO" id="GO:0006465">
    <property type="term" value="P:signal peptide processing"/>
    <property type="evidence" value="ECO:0007669"/>
    <property type="project" value="InterPro"/>
</dbReference>
<sequence length="319" mass="37257">MKNMPLNKKKNVARDWFNTIFYGVLIAILFRSFLLEPFNIPSGSMIPTLHVGDHIFVQKWPYGYSRYSFPFGSWNLWNGRFWGHEPEVGDVIVFRGPDGDNNDYIKRLIGKPGDTIQMKQGRLYINGEIVPRDNPRPYVLAVLPKEPKRGHFQRGNFEIDGNKIYVDNKPAEFNYTIQYDDRCKNWSKQFINLSEFKDGFPESDANWRPYENQCGIFLLTEYTETLPNGVTHSIVEVTDEGPMDNDDRVFTVPENSYFFMGDNRDNSADSRAGLGFIPRDNVLGPAWFIWYSHNYYSPMMAVWNWGNKMRWDRFGMGVD</sequence>
<keyword evidence="8" id="KW-0472">Membrane</keyword>
<gene>
    <name evidence="11" type="primary">lepB</name>
    <name evidence="11" type="ORF">IAC77_02020</name>
</gene>
<feature type="active site" evidence="7">
    <location>
        <position position="106"/>
    </location>
</feature>
<evidence type="ECO:0000256" key="8">
    <source>
        <dbReference type="RuleBase" id="RU003993"/>
    </source>
</evidence>
<dbReference type="PANTHER" id="PTHR43390">
    <property type="entry name" value="SIGNAL PEPTIDASE I"/>
    <property type="match status" value="1"/>
</dbReference>
<comment type="similarity">
    <text evidence="2 9">Belongs to the peptidase S26 family.</text>
</comment>
<feature type="active site" evidence="7">
    <location>
        <position position="44"/>
    </location>
</feature>